<dbReference type="Pfam" id="PF07686">
    <property type="entry name" value="V-set"/>
    <property type="match status" value="1"/>
</dbReference>
<feature type="signal peptide" evidence="2">
    <location>
        <begin position="1"/>
        <end position="22"/>
    </location>
</feature>
<protein>
    <recommendedName>
        <fullName evidence="3">Ig-like domain-containing protein</fullName>
    </recommendedName>
</protein>
<reference evidence="4" key="1">
    <citation type="submission" date="2025-08" db="UniProtKB">
        <authorList>
            <consortium name="Ensembl"/>
        </authorList>
    </citation>
    <scope>IDENTIFICATION</scope>
</reference>
<feature type="domain" description="Ig-like" evidence="3">
    <location>
        <begin position="234"/>
        <end position="313"/>
    </location>
</feature>
<dbReference type="RefSeq" id="XP_020475791.1">
    <property type="nucleotide sequence ID" value="XM_020620135.1"/>
</dbReference>
<dbReference type="STRING" id="43700.ENSMALP00000032499"/>
<dbReference type="GeneID" id="109971711"/>
<evidence type="ECO:0000313" key="5">
    <source>
        <dbReference type="Proteomes" id="UP000261600"/>
    </source>
</evidence>
<dbReference type="Ensembl" id="ENSMALT00000033059.1">
    <property type="protein sequence ID" value="ENSMALP00000032499.1"/>
    <property type="gene ID" value="ENSMALG00000022383.1"/>
</dbReference>
<proteinExistence type="predicted"/>
<dbReference type="AlphaFoldDB" id="A0A3Q3KDX5"/>
<dbReference type="InterPro" id="IPR013106">
    <property type="entry name" value="Ig_V-set"/>
</dbReference>
<evidence type="ECO:0000256" key="2">
    <source>
        <dbReference type="SAM" id="SignalP"/>
    </source>
</evidence>
<evidence type="ECO:0000256" key="1">
    <source>
        <dbReference type="SAM" id="Phobius"/>
    </source>
</evidence>
<dbReference type="Gene3D" id="2.60.40.10">
    <property type="entry name" value="Immunoglobulins"/>
    <property type="match status" value="3"/>
</dbReference>
<sequence length="496" mass="54909">MDVLKWPLLFVCFCFKVTQSEASGWTITVPSSVKGVLGSCAVIPCSFNYPNPGKEVNEFTGIWTESGGHVIYHPVQSKIAEAYRTRTELLGDTRHKNCSLKIDSLQSNDQRSFHFRIEIGSYDKYSYKDNTVTLIIDNELDVTFSVNKDVVEGQNVSASCSVFYYCTISPPVFTWNLSGEKHFQQKLINGQWKATSTLTFQPTKADNKTLQCIVIYRGGLKREKATVLNVQYAPVNVKADYKSDVQEGEAVQLKCSSDANPPVDIYKWHNETGAQLYQKNYYVLPNVSRHTGVLYCTAINRVGQGKSNPVQLNVLYAPEIKTISCSLEGHMMKCLCIAESNPPCLVYFAVSDKVLPSTKLDKHGHITIGTLLAESVSSEFVQCVANNTLGSADLKVSVNGKVQNLYIFIAIGACISVVVLLIAVIVVIKCRRRPGDAPMAHMSATKEEKAVELPQHATTQRKQLDYNDIPGSGIYGSDHVYGNMEADCDDAIYANM</sequence>
<dbReference type="InterPro" id="IPR036179">
    <property type="entry name" value="Ig-like_dom_sf"/>
</dbReference>
<keyword evidence="5" id="KW-1185">Reference proteome</keyword>
<dbReference type="KEGG" id="malb:109971711"/>
<dbReference type="PANTHER" id="PTHR46484:SF1">
    <property type="entry name" value="SCHWANN CELL MYELIN PROTEIN-RELATED"/>
    <property type="match status" value="1"/>
</dbReference>
<accession>A0A3Q3KDX5</accession>
<name>A0A3Q3KDX5_MONAL</name>
<feature type="domain" description="Ig-like" evidence="3">
    <location>
        <begin position="152"/>
        <end position="228"/>
    </location>
</feature>
<evidence type="ECO:0000259" key="3">
    <source>
        <dbReference type="PROSITE" id="PS50835"/>
    </source>
</evidence>
<dbReference type="Proteomes" id="UP000261600">
    <property type="component" value="Unplaced"/>
</dbReference>
<dbReference type="PROSITE" id="PS50835">
    <property type="entry name" value="IG_LIKE"/>
    <property type="match status" value="2"/>
</dbReference>
<feature type="transmembrane region" description="Helical" evidence="1">
    <location>
        <begin position="405"/>
        <end position="428"/>
    </location>
</feature>
<dbReference type="Pfam" id="PF13895">
    <property type="entry name" value="Ig_2"/>
    <property type="match status" value="1"/>
</dbReference>
<dbReference type="OrthoDB" id="5843397at2759"/>
<dbReference type="PANTHER" id="PTHR46484">
    <property type="entry name" value="SI:CH211-171H4.5-RELATED"/>
    <property type="match status" value="1"/>
</dbReference>
<keyword evidence="2" id="KW-0732">Signal</keyword>
<dbReference type="InterPro" id="IPR007110">
    <property type="entry name" value="Ig-like_dom"/>
</dbReference>
<evidence type="ECO:0000313" key="4">
    <source>
        <dbReference type="Ensembl" id="ENSMALP00000032499.1"/>
    </source>
</evidence>
<organism evidence="4 5">
    <name type="scientific">Monopterus albus</name>
    <name type="common">Swamp eel</name>
    <dbReference type="NCBI Taxonomy" id="43700"/>
    <lineage>
        <taxon>Eukaryota</taxon>
        <taxon>Metazoa</taxon>
        <taxon>Chordata</taxon>
        <taxon>Craniata</taxon>
        <taxon>Vertebrata</taxon>
        <taxon>Euteleostomi</taxon>
        <taxon>Actinopterygii</taxon>
        <taxon>Neopterygii</taxon>
        <taxon>Teleostei</taxon>
        <taxon>Neoteleostei</taxon>
        <taxon>Acanthomorphata</taxon>
        <taxon>Anabantaria</taxon>
        <taxon>Synbranchiformes</taxon>
        <taxon>Synbranchidae</taxon>
        <taxon>Monopterus</taxon>
    </lineage>
</organism>
<dbReference type="RefSeq" id="XP_020475793.1">
    <property type="nucleotide sequence ID" value="XM_020620137.1"/>
</dbReference>
<dbReference type="SMART" id="SM00409">
    <property type="entry name" value="IG"/>
    <property type="match status" value="3"/>
</dbReference>
<dbReference type="SUPFAM" id="SSF48726">
    <property type="entry name" value="Immunoglobulin"/>
    <property type="match status" value="3"/>
</dbReference>
<dbReference type="InterPro" id="IPR013783">
    <property type="entry name" value="Ig-like_fold"/>
</dbReference>
<keyword evidence="1" id="KW-0812">Transmembrane</keyword>
<keyword evidence="1" id="KW-1133">Transmembrane helix</keyword>
<feature type="chain" id="PRO_5018763275" description="Ig-like domain-containing protein" evidence="2">
    <location>
        <begin position="23"/>
        <end position="496"/>
    </location>
</feature>
<dbReference type="InterPro" id="IPR003599">
    <property type="entry name" value="Ig_sub"/>
</dbReference>
<reference evidence="4" key="2">
    <citation type="submission" date="2025-09" db="UniProtKB">
        <authorList>
            <consortium name="Ensembl"/>
        </authorList>
    </citation>
    <scope>IDENTIFICATION</scope>
</reference>
<keyword evidence="1" id="KW-0472">Membrane</keyword>